<keyword evidence="3" id="KW-0804">Transcription</keyword>
<dbReference type="PANTHER" id="PTHR46796:SF6">
    <property type="entry name" value="ARAC SUBFAMILY"/>
    <property type="match status" value="1"/>
</dbReference>
<protein>
    <submittedName>
        <fullName evidence="6">AraC family transcriptional regulator</fullName>
    </submittedName>
</protein>
<dbReference type="KEGG" id="kox:KOX_20525"/>
<dbReference type="GO" id="GO:0043565">
    <property type="term" value="F:sequence-specific DNA binding"/>
    <property type="evidence" value="ECO:0007669"/>
    <property type="project" value="InterPro"/>
</dbReference>
<evidence type="ECO:0000256" key="3">
    <source>
        <dbReference type="ARBA" id="ARBA00023163"/>
    </source>
</evidence>
<dbReference type="InterPro" id="IPR020449">
    <property type="entry name" value="Tscrpt_reg_AraC-type_HTH"/>
</dbReference>
<dbReference type="SMART" id="SM00342">
    <property type="entry name" value="HTH_ARAC"/>
    <property type="match status" value="1"/>
</dbReference>
<evidence type="ECO:0000256" key="4">
    <source>
        <dbReference type="SAM" id="MobiDB-lite"/>
    </source>
</evidence>
<dbReference type="Gene3D" id="1.10.10.60">
    <property type="entry name" value="Homeodomain-like"/>
    <property type="match status" value="1"/>
</dbReference>
<proteinExistence type="predicted"/>
<dbReference type="Pfam" id="PF12833">
    <property type="entry name" value="HTH_18"/>
    <property type="match status" value="1"/>
</dbReference>
<dbReference type="PROSITE" id="PS01124">
    <property type="entry name" value="HTH_ARAC_FAMILY_2"/>
    <property type="match status" value="1"/>
</dbReference>
<feature type="domain" description="HTH araC/xylS-type" evidence="5">
    <location>
        <begin position="217"/>
        <end position="316"/>
    </location>
</feature>
<dbReference type="PRINTS" id="PR00032">
    <property type="entry name" value="HTHARAC"/>
</dbReference>
<dbReference type="PANTHER" id="PTHR46796">
    <property type="entry name" value="HTH-TYPE TRANSCRIPTIONAL ACTIVATOR RHAS-RELATED"/>
    <property type="match status" value="1"/>
</dbReference>
<name>A0A0H3H971_KLEM8</name>
<evidence type="ECO:0000259" key="5">
    <source>
        <dbReference type="PROSITE" id="PS01124"/>
    </source>
</evidence>
<dbReference type="InterPro" id="IPR018062">
    <property type="entry name" value="HTH_AraC-typ_CS"/>
</dbReference>
<gene>
    <name evidence="6" type="ordered locus">KOX_20525</name>
</gene>
<dbReference type="HOGENOM" id="CLU_049704_2_2_6"/>
<sequence length="332" mass="37153">MNSIMPSAVCSHYSTIGVAESRRFEYWNDVVLRHCIPAASVPMAGVDFDARLAVRGVGMVDICSLFAPLHRWERTARYLRQGPDDDLWLGYMQGGYGQLEQGGRKAALAADSLVLYDAAQTFSFSLGGGDNHLVRIPRHLLSCRLPRIETLTAMVLDDSRPGVIPLREMLRQATAMPACLDNPDISGRFSQTMLDLLVLSLELQDLDNVSAERDLYARMMIYIRRQLVDPDLNIESLARAHHVSIRTVTRAFARHKKTPMAVIWQERLRASREALERGRVSSVSQAALDFGFSDFSHFSHAFRKAFGISPRSLLPKEQQGARPSNRHTGSDS</sequence>
<organism evidence="6 7">
    <name type="scientific">Klebsiella michiganensis (strain ATCC 8724 / DSM 4798 / JCM 20051 / NBRC 3318 / NRRL B-199 / KCTC 1686 / BUCSAV 143 / CCM 1901)</name>
    <dbReference type="NCBI Taxonomy" id="1006551"/>
    <lineage>
        <taxon>Bacteria</taxon>
        <taxon>Pseudomonadati</taxon>
        <taxon>Pseudomonadota</taxon>
        <taxon>Gammaproteobacteria</taxon>
        <taxon>Enterobacterales</taxon>
        <taxon>Enterobacteriaceae</taxon>
        <taxon>Klebsiella/Raoultella group</taxon>
        <taxon>Klebsiella</taxon>
    </lineage>
</organism>
<dbReference type="InterPro" id="IPR050204">
    <property type="entry name" value="AraC_XylS_family_regulators"/>
</dbReference>
<evidence type="ECO:0000256" key="1">
    <source>
        <dbReference type="ARBA" id="ARBA00023015"/>
    </source>
</evidence>
<evidence type="ECO:0000256" key="2">
    <source>
        <dbReference type="ARBA" id="ARBA00023125"/>
    </source>
</evidence>
<dbReference type="InterPro" id="IPR035418">
    <property type="entry name" value="AraC-bd_2"/>
</dbReference>
<dbReference type="Proteomes" id="UP000007843">
    <property type="component" value="Chromosome"/>
</dbReference>
<dbReference type="RefSeq" id="WP_014229364.1">
    <property type="nucleotide sequence ID" value="NC_016612.1"/>
</dbReference>
<keyword evidence="2" id="KW-0238">DNA-binding</keyword>
<dbReference type="GO" id="GO:0003700">
    <property type="term" value="F:DNA-binding transcription factor activity"/>
    <property type="evidence" value="ECO:0007669"/>
    <property type="project" value="InterPro"/>
</dbReference>
<dbReference type="AlphaFoldDB" id="A0A0H3H971"/>
<feature type="region of interest" description="Disordered" evidence="4">
    <location>
        <begin position="313"/>
        <end position="332"/>
    </location>
</feature>
<dbReference type="PROSITE" id="PS00041">
    <property type="entry name" value="HTH_ARAC_FAMILY_1"/>
    <property type="match status" value="1"/>
</dbReference>
<evidence type="ECO:0000313" key="7">
    <source>
        <dbReference type="Proteomes" id="UP000007843"/>
    </source>
</evidence>
<dbReference type="PATRIC" id="fig|1006551.4.peg.4109"/>
<reference evidence="6 7" key="1">
    <citation type="journal article" date="2012" name="J. Bacteriol.">
        <title>Complete genome sequence of Klebsiella oxytoca KCTC 1686, used in production of 2,3-butanediol.</title>
        <authorList>
            <person name="Shin S.H."/>
            <person name="Kim S."/>
            <person name="Kim J.Y."/>
            <person name="Lee S."/>
            <person name="Um Y."/>
            <person name="Oh M.K."/>
            <person name="Kim Y.R."/>
            <person name="Lee J."/>
            <person name="Yang K.S."/>
        </authorList>
    </citation>
    <scope>NUCLEOTIDE SEQUENCE [LARGE SCALE GENOMIC DNA]</scope>
    <source>
        <strain evidence="7">ATCC 8724 / DSM 4798 / JCM 20051 / NBRC 3318 / NRRL B-199 / KCTC 1686</strain>
    </source>
</reference>
<dbReference type="InterPro" id="IPR009057">
    <property type="entry name" value="Homeodomain-like_sf"/>
</dbReference>
<accession>A0A0H3H971</accession>
<dbReference type="EMBL" id="CP003218">
    <property type="protein sequence ID" value="AEX05827.1"/>
    <property type="molecule type" value="Genomic_DNA"/>
</dbReference>
<evidence type="ECO:0000313" key="6">
    <source>
        <dbReference type="EMBL" id="AEX05827.1"/>
    </source>
</evidence>
<dbReference type="InterPro" id="IPR018060">
    <property type="entry name" value="HTH_AraC"/>
</dbReference>
<keyword evidence="1" id="KW-0805">Transcription regulation</keyword>
<dbReference type="SUPFAM" id="SSF46689">
    <property type="entry name" value="Homeodomain-like"/>
    <property type="match status" value="1"/>
</dbReference>
<dbReference type="Pfam" id="PF14525">
    <property type="entry name" value="AraC_binding_2"/>
    <property type="match status" value="1"/>
</dbReference>